<name>H1FTH5_SULGG</name>
<dbReference type="AlphaFoldDB" id="H1FTH5"/>
<dbReference type="STRING" id="929558.SMGD1_2762"/>
<dbReference type="eggNOG" id="COG0328">
    <property type="taxonomic scope" value="Bacteria"/>
</dbReference>
<dbReference type="Pfam" id="PF00075">
    <property type="entry name" value="RNase_H"/>
    <property type="match status" value="1"/>
</dbReference>
<dbReference type="OrthoDB" id="8546514at2"/>
<dbReference type="GO" id="GO:0004523">
    <property type="term" value="F:RNA-DNA hybrid ribonuclease activity"/>
    <property type="evidence" value="ECO:0007669"/>
    <property type="project" value="InterPro"/>
</dbReference>
<dbReference type="Gene3D" id="3.30.420.10">
    <property type="entry name" value="Ribonuclease H-like superfamily/Ribonuclease H"/>
    <property type="match status" value="1"/>
</dbReference>
<dbReference type="HOGENOM" id="CLU_1600970_0_0_7"/>
<dbReference type="InterPro" id="IPR036397">
    <property type="entry name" value="RNaseH_sf"/>
</dbReference>
<dbReference type="Proteomes" id="UP000006431">
    <property type="component" value="Unassembled WGS sequence"/>
</dbReference>
<proteinExistence type="predicted"/>
<keyword evidence="3" id="KW-1185">Reference proteome</keyword>
<dbReference type="InterPro" id="IPR012337">
    <property type="entry name" value="RNaseH-like_sf"/>
</dbReference>
<dbReference type="EMBL" id="AFRZ01000001">
    <property type="protein sequence ID" value="EHP31284.1"/>
    <property type="molecule type" value="Genomic_DNA"/>
</dbReference>
<sequence>MQTTSHKPTLYLFTDASVNPQAKIGFGAYILLDEEKISSAMFSKDDVKSRKFENTSSTKLELETLLWALNDIPLQNNKIIIFTDCQNIIGLNDRRERFEKNNYLTSKNKLIKNHELYKEFFKITDTADCDLIKVKGHKKHKDKDMIDNIFTLVDKASRDALREAVL</sequence>
<dbReference type="RefSeq" id="WP_008341586.1">
    <property type="nucleotide sequence ID" value="NZ_AFRZ01000001.1"/>
</dbReference>
<evidence type="ECO:0000313" key="2">
    <source>
        <dbReference type="EMBL" id="EHP31284.1"/>
    </source>
</evidence>
<dbReference type="PATRIC" id="fig|929558.5.peg.2752"/>
<evidence type="ECO:0000313" key="3">
    <source>
        <dbReference type="Proteomes" id="UP000006431"/>
    </source>
</evidence>
<reference evidence="2 3" key="1">
    <citation type="journal article" date="2012" name="Proc. Natl. Acad. Sci. U.S.A.">
        <title>Genome and physiology of a model Epsilonproteobacterium responsible for sulfide detoxification in marine oxygen depletion zones.</title>
        <authorList>
            <person name="Grote J."/>
            <person name="Schott T."/>
            <person name="Bruckner C.G."/>
            <person name="Glockner F.O."/>
            <person name="Jost G."/>
            <person name="Teeling H."/>
            <person name="Labrenz M."/>
            <person name="Jurgens K."/>
        </authorList>
    </citation>
    <scope>NUCLEOTIDE SEQUENCE [LARGE SCALE GENOMIC DNA]</scope>
    <source>
        <strain evidence="2 3">GD1</strain>
    </source>
</reference>
<gene>
    <name evidence="2" type="ORF">SMGD1_2762</name>
</gene>
<dbReference type="SUPFAM" id="SSF53098">
    <property type="entry name" value="Ribonuclease H-like"/>
    <property type="match status" value="1"/>
</dbReference>
<accession>H1FTH5</accession>
<dbReference type="GO" id="GO:0003676">
    <property type="term" value="F:nucleic acid binding"/>
    <property type="evidence" value="ECO:0007669"/>
    <property type="project" value="InterPro"/>
</dbReference>
<comment type="caution">
    <text evidence="2">The sequence shown here is derived from an EMBL/GenBank/DDBJ whole genome shotgun (WGS) entry which is preliminary data.</text>
</comment>
<organism evidence="2 3">
    <name type="scientific">Sulfurimonas gotlandica (strain DSM 19862 / JCM 16533 / GD1)</name>
    <dbReference type="NCBI Taxonomy" id="929558"/>
    <lineage>
        <taxon>Bacteria</taxon>
        <taxon>Pseudomonadati</taxon>
        <taxon>Campylobacterota</taxon>
        <taxon>Epsilonproteobacteria</taxon>
        <taxon>Campylobacterales</taxon>
        <taxon>Sulfurimonadaceae</taxon>
        <taxon>Sulfurimonas</taxon>
    </lineage>
</organism>
<protein>
    <recommendedName>
        <fullName evidence="1">RNase H type-1 domain-containing protein</fullName>
    </recommendedName>
</protein>
<evidence type="ECO:0000259" key="1">
    <source>
        <dbReference type="PROSITE" id="PS50879"/>
    </source>
</evidence>
<dbReference type="PROSITE" id="PS50879">
    <property type="entry name" value="RNASE_H_1"/>
    <property type="match status" value="1"/>
</dbReference>
<dbReference type="InterPro" id="IPR002156">
    <property type="entry name" value="RNaseH_domain"/>
</dbReference>
<feature type="domain" description="RNase H type-1" evidence="1">
    <location>
        <begin position="6"/>
        <end position="155"/>
    </location>
</feature>